<dbReference type="PANTHER" id="PTHR30185">
    <property type="entry name" value="CRYPTIC BETA-GLUCOSIDE BGL OPERON ANTITERMINATOR"/>
    <property type="match status" value="1"/>
</dbReference>
<evidence type="ECO:0000313" key="6">
    <source>
        <dbReference type="EMBL" id="GCF94620.1"/>
    </source>
</evidence>
<dbReference type="Proteomes" id="UP000290567">
    <property type="component" value="Unassembled WGS sequence"/>
</dbReference>
<keyword evidence="2" id="KW-0677">Repeat</keyword>
<dbReference type="InterPro" id="IPR036095">
    <property type="entry name" value="PTS_EIIB-like_sf"/>
</dbReference>
<dbReference type="RefSeq" id="WP_146623040.1">
    <property type="nucleotide sequence ID" value="NZ_BJCC01000021.1"/>
</dbReference>
<dbReference type="Gene3D" id="1.10.1790.10">
    <property type="entry name" value="PRD domain"/>
    <property type="match status" value="2"/>
</dbReference>
<dbReference type="CDD" id="cd05568">
    <property type="entry name" value="PTS_IIB_bgl_like"/>
    <property type="match status" value="1"/>
</dbReference>
<dbReference type="EMBL" id="BJCC01000021">
    <property type="protein sequence ID" value="GCF94620.1"/>
    <property type="molecule type" value="Genomic_DNA"/>
</dbReference>
<keyword evidence="1" id="KW-0808">Transferase</keyword>
<dbReference type="PANTHER" id="PTHR30185:SF13">
    <property type="entry name" value="LICABCH OPERON REGULATOR-RELATED"/>
    <property type="match status" value="1"/>
</dbReference>
<keyword evidence="7" id="KW-1185">Reference proteome</keyword>
<dbReference type="SUPFAM" id="SSF63520">
    <property type="entry name" value="PTS-regulatory domain, PRD"/>
    <property type="match status" value="2"/>
</dbReference>
<dbReference type="GO" id="GO:0009401">
    <property type="term" value="P:phosphoenolpyruvate-dependent sugar phosphotransferase system"/>
    <property type="evidence" value="ECO:0007669"/>
    <property type="project" value="InterPro"/>
</dbReference>
<comment type="caution">
    <text evidence="6">The sequence shown here is derived from an EMBL/GenBank/DDBJ whole genome shotgun (WGS) entry which is preliminary data.</text>
</comment>
<dbReference type="InterPro" id="IPR036634">
    <property type="entry name" value="PRD_sf"/>
</dbReference>
<sequence>MILDSREKAIVRILLDHEWITISQIAKTMYLSNKTVSQSLKKIDDYFEGSDVSLIRKPKVGISLVGKTAKINQLIQAGKQSTVPSTKDERVQYLCFEILKKSGYFTRQDLQEALFVGKTTLEKDMNKVNEIFSLFHVTIEWIPGKGSFLNLMEQEKRKLAIDLIYYFWGHNWQVIRIDHSYVHTIEGIPEFARAFVNLDMLKEIDQLLQSYLSRTKQKLSDMSYHSLLLHLLIAIERVKEGQLLEEMEPNDEGAANRELLEFMQELEEHFEIRLPISEMMFLQIHLNIDLQKEKEPLWSNASDDVIREIIHQTIDEYDEISLVGLIAHIKSVVERIRNGLPVVNPFVMDVKQSFPVSFEEAIQLKQALEDMFVISIPEDEVAYLAVHLQAFKERKKEENAHKLKALLVCGSGKGTSQLLAARIRRKFPSIKVSRILSIQELAKTEVQEDVILSTINLEMQNHKILYVSPVLSIADQGKIEKFLEESKQHLTRTREFAQLIQPDLIFLDKEFADVETAIQFMGDKLTSLNYTRAGIVQSAIDREKLSFTSFGKFATPHGSSEFVNRSTIAFLRLAEEIRWGQTKVKYLFFICIKNETPSELEKIYDNLLEIIDIGDQSPIAKGKQTDLLRYLKEGT</sequence>
<name>A0A4P5P9M4_9ENTE</name>
<gene>
    <name evidence="6" type="ORF">NRIC_25110</name>
</gene>
<organism evidence="6 7">
    <name type="scientific">Enterococcus florum</name>
    <dbReference type="NCBI Taxonomy" id="2480627"/>
    <lineage>
        <taxon>Bacteria</taxon>
        <taxon>Bacillati</taxon>
        <taxon>Bacillota</taxon>
        <taxon>Bacilli</taxon>
        <taxon>Lactobacillales</taxon>
        <taxon>Enterococcaceae</taxon>
        <taxon>Enterococcus</taxon>
    </lineage>
</organism>
<dbReference type="Pfam" id="PF00874">
    <property type="entry name" value="PRD"/>
    <property type="match status" value="2"/>
</dbReference>
<dbReference type="PROSITE" id="PS51372">
    <property type="entry name" value="PRD_2"/>
    <property type="match status" value="1"/>
</dbReference>
<evidence type="ECO:0000256" key="2">
    <source>
        <dbReference type="ARBA" id="ARBA00022737"/>
    </source>
</evidence>
<feature type="domain" description="PTS EIIB type-2" evidence="4">
    <location>
        <begin position="403"/>
        <end position="491"/>
    </location>
</feature>
<feature type="domain" description="PRD" evidence="5">
    <location>
        <begin position="293"/>
        <end position="398"/>
    </location>
</feature>
<dbReference type="Gene3D" id="3.40.50.2300">
    <property type="match status" value="1"/>
</dbReference>
<dbReference type="GO" id="GO:0006355">
    <property type="term" value="P:regulation of DNA-templated transcription"/>
    <property type="evidence" value="ECO:0007669"/>
    <property type="project" value="InterPro"/>
</dbReference>
<evidence type="ECO:0000259" key="5">
    <source>
        <dbReference type="PROSITE" id="PS51372"/>
    </source>
</evidence>
<dbReference type="InterPro" id="IPR016152">
    <property type="entry name" value="PTrfase/Anion_transptr"/>
</dbReference>
<dbReference type="InterPro" id="IPR002178">
    <property type="entry name" value="PTS_EIIA_type-2_dom"/>
</dbReference>
<dbReference type="AlphaFoldDB" id="A0A4P5P9M4"/>
<dbReference type="PROSITE" id="PS51099">
    <property type="entry name" value="PTS_EIIB_TYPE_2"/>
    <property type="match status" value="1"/>
</dbReference>
<keyword evidence="6" id="KW-0813">Transport</keyword>
<dbReference type="InterPro" id="IPR011608">
    <property type="entry name" value="PRD"/>
</dbReference>
<accession>A0A4P5P9M4</accession>
<evidence type="ECO:0000259" key="4">
    <source>
        <dbReference type="PROSITE" id="PS51099"/>
    </source>
</evidence>
<evidence type="ECO:0000259" key="3">
    <source>
        <dbReference type="PROSITE" id="PS51094"/>
    </source>
</evidence>
<dbReference type="Pfam" id="PF00359">
    <property type="entry name" value="PTS_EIIA_2"/>
    <property type="match status" value="1"/>
</dbReference>
<dbReference type="SUPFAM" id="SSF52794">
    <property type="entry name" value="PTS system IIB component-like"/>
    <property type="match status" value="1"/>
</dbReference>
<dbReference type="InterPro" id="IPR013011">
    <property type="entry name" value="PTS_EIIB_2"/>
</dbReference>
<dbReference type="SUPFAM" id="SSF55804">
    <property type="entry name" value="Phoshotransferase/anion transport protein"/>
    <property type="match status" value="1"/>
</dbReference>
<dbReference type="Gene3D" id="3.40.930.10">
    <property type="entry name" value="Mannitol-specific EII, Chain A"/>
    <property type="match status" value="1"/>
</dbReference>
<feature type="domain" description="PTS EIIA type-2" evidence="3">
    <location>
        <begin position="498"/>
        <end position="634"/>
    </location>
</feature>
<protein>
    <submittedName>
        <fullName evidence="6">PTS sugar transporter</fullName>
    </submittedName>
</protein>
<dbReference type="InterPro" id="IPR050661">
    <property type="entry name" value="BglG_antiterminators"/>
</dbReference>
<dbReference type="GO" id="GO:0008982">
    <property type="term" value="F:protein-N(PI)-phosphohistidine-sugar phosphotransferase activity"/>
    <property type="evidence" value="ECO:0007669"/>
    <property type="project" value="InterPro"/>
</dbReference>
<evidence type="ECO:0000313" key="7">
    <source>
        <dbReference type="Proteomes" id="UP000290567"/>
    </source>
</evidence>
<keyword evidence="6" id="KW-0762">Sugar transport</keyword>
<evidence type="ECO:0000256" key="1">
    <source>
        <dbReference type="ARBA" id="ARBA00022679"/>
    </source>
</evidence>
<proteinExistence type="predicted"/>
<reference evidence="7" key="1">
    <citation type="submission" date="2019-02" db="EMBL/GenBank/DDBJ databases">
        <title>Draft genome sequence of Enterococcus sp. Gos25-1.</title>
        <authorList>
            <person name="Tanaka N."/>
            <person name="Shiwa Y."/>
            <person name="Fujita N."/>
        </authorList>
    </citation>
    <scope>NUCLEOTIDE SEQUENCE [LARGE SCALE GENOMIC DNA]</scope>
    <source>
        <strain evidence="7">Gos25-1</strain>
    </source>
</reference>
<dbReference type="OrthoDB" id="3175596at2"/>
<dbReference type="PROSITE" id="PS51094">
    <property type="entry name" value="PTS_EIIA_TYPE_2"/>
    <property type="match status" value="1"/>
</dbReference>